<organism evidence="1 2">
    <name type="scientific">Dermacentor silvarum</name>
    <name type="common">Tick</name>
    <dbReference type="NCBI Taxonomy" id="543639"/>
    <lineage>
        <taxon>Eukaryota</taxon>
        <taxon>Metazoa</taxon>
        <taxon>Ecdysozoa</taxon>
        <taxon>Arthropoda</taxon>
        <taxon>Chelicerata</taxon>
        <taxon>Arachnida</taxon>
        <taxon>Acari</taxon>
        <taxon>Parasitiformes</taxon>
        <taxon>Ixodida</taxon>
        <taxon>Ixodoidea</taxon>
        <taxon>Ixodidae</taxon>
        <taxon>Rhipicephalinae</taxon>
        <taxon>Dermacentor</taxon>
    </lineage>
</organism>
<comment type="caution">
    <text evidence="1">The sequence shown here is derived from an EMBL/GenBank/DDBJ whole genome shotgun (WGS) entry which is preliminary data.</text>
</comment>
<protein>
    <submittedName>
        <fullName evidence="1">Uncharacterized protein</fullName>
    </submittedName>
</protein>
<sequence>MSLFGIRLPWKAPTRRQAFFSVFMVSMLVALLVFMCIPPMFREMEIFWSGYVVNTPGCKMPFYDPYHWTILLGAIQPAYNYDNYCANKMRPNAVRQALDVFTMDETVLKEHYNAYANETDCYYQVVLRNMTALNSDAARVLGPRVRFVFGRPLRQEYIQISCEAKGEHLFSDYFLVPVDKRDAGEALSRGQLNVLIVGIDAVSRLNFNRRMSRTRRFLVDKHGAYEFLMYNKVGLNSIPNVIPLLTGLPREDVDNLFRNSHYDSLPAIWKVYRSLGYATLYLEEMPNWATFTGTYGFKEAPTDYYAHPMMLQMFENTSDSYLCMGGRLKTKEVLRYVGDIVTFHKHRRLFAFVWLADMPHDKVEQVAYMDAPMEQFFKDLSASGVMDSTAVLFLSDHGMRQGIFRMTEIGRHEDNTPFGLWVFPRRFLSEHPEVSVSLEVNQRRLVTTYDFHATLLSLPALIGLSAQPSTTGLSLFRPVPPERTCEDAFVKPPFCACVGAEKKLDDASIGQSFALFAIAHLNALAEQHFPGKCATWHLDKIYGATLLGGNLTGKVLIRVALKTLPEAHFDVYGNIRLANATVIVENHIDIVDRIDIYVNKTACLERSQWQRVCNCKDQA</sequence>
<proteinExistence type="predicted"/>
<evidence type="ECO:0000313" key="1">
    <source>
        <dbReference type="EMBL" id="KAH7940579.1"/>
    </source>
</evidence>
<gene>
    <name evidence="1" type="ORF">HPB49_002266</name>
</gene>
<keyword evidence="2" id="KW-1185">Reference proteome</keyword>
<dbReference type="Proteomes" id="UP000821865">
    <property type="component" value="Chromosome 7"/>
</dbReference>
<evidence type="ECO:0000313" key="2">
    <source>
        <dbReference type="Proteomes" id="UP000821865"/>
    </source>
</evidence>
<accession>A0ACB8CCW5</accession>
<dbReference type="EMBL" id="CM023476">
    <property type="protein sequence ID" value="KAH7940579.1"/>
    <property type="molecule type" value="Genomic_DNA"/>
</dbReference>
<reference evidence="1" key="1">
    <citation type="submission" date="2020-05" db="EMBL/GenBank/DDBJ databases">
        <title>Large-scale comparative analyses of tick genomes elucidate their genetic diversity and vector capacities.</title>
        <authorList>
            <person name="Jia N."/>
            <person name="Wang J."/>
            <person name="Shi W."/>
            <person name="Du L."/>
            <person name="Sun Y."/>
            <person name="Zhan W."/>
            <person name="Jiang J."/>
            <person name="Wang Q."/>
            <person name="Zhang B."/>
            <person name="Ji P."/>
            <person name="Sakyi L.B."/>
            <person name="Cui X."/>
            <person name="Yuan T."/>
            <person name="Jiang B."/>
            <person name="Yang W."/>
            <person name="Lam T.T.-Y."/>
            <person name="Chang Q."/>
            <person name="Ding S."/>
            <person name="Wang X."/>
            <person name="Zhu J."/>
            <person name="Ruan X."/>
            <person name="Zhao L."/>
            <person name="Wei J."/>
            <person name="Que T."/>
            <person name="Du C."/>
            <person name="Cheng J."/>
            <person name="Dai P."/>
            <person name="Han X."/>
            <person name="Huang E."/>
            <person name="Gao Y."/>
            <person name="Liu J."/>
            <person name="Shao H."/>
            <person name="Ye R."/>
            <person name="Li L."/>
            <person name="Wei W."/>
            <person name="Wang X."/>
            <person name="Wang C."/>
            <person name="Yang T."/>
            <person name="Huo Q."/>
            <person name="Li W."/>
            <person name="Guo W."/>
            <person name="Chen H."/>
            <person name="Zhou L."/>
            <person name="Ni X."/>
            <person name="Tian J."/>
            <person name="Zhou Y."/>
            <person name="Sheng Y."/>
            <person name="Liu T."/>
            <person name="Pan Y."/>
            <person name="Xia L."/>
            <person name="Li J."/>
            <person name="Zhao F."/>
            <person name="Cao W."/>
        </authorList>
    </citation>
    <scope>NUCLEOTIDE SEQUENCE</scope>
    <source>
        <strain evidence="1">Dsil-2018</strain>
    </source>
</reference>
<name>A0ACB8CCW5_DERSI</name>